<dbReference type="Proteomes" id="UP001519887">
    <property type="component" value="Unassembled WGS sequence"/>
</dbReference>
<keyword evidence="5" id="KW-1185">Reference proteome</keyword>
<organism evidence="4 5">
    <name type="scientific">Paenibacillus sepulcri</name>
    <dbReference type="NCBI Taxonomy" id="359917"/>
    <lineage>
        <taxon>Bacteria</taxon>
        <taxon>Bacillati</taxon>
        <taxon>Bacillota</taxon>
        <taxon>Bacilli</taxon>
        <taxon>Bacillales</taxon>
        <taxon>Paenibacillaceae</taxon>
        <taxon>Paenibacillus</taxon>
    </lineage>
</organism>
<dbReference type="Pfam" id="PF19295">
    <property type="entry name" value="SufBD_N"/>
    <property type="match status" value="1"/>
</dbReference>
<dbReference type="PANTHER" id="PTHR30508">
    <property type="entry name" value="FES CLUSTER ASSEMBLY PROTEIN SUF"/>
    <property type="match status" value="1"/>
</dbReference>
<dbReference type="RefSeq" id="WP_210047020.1">
    <property type="nucleotide sequence ID" value="NZ_JBHLVU010000082.1"/>
</dbReference>
<evidence type="ECO:0000313" key="4">
    <source>
        <dbReference type="EMBL" id="MBW7452850.1"/>
    </source>
</evidence>
<gene>
    <name evidence="4" type="primary">sufD</name>
    <name evidence="4" type="ORF">K0U00_02175</name>
</gene>
<dbReference type="PANTHER" id="PTHR30508:SF1">
    <property type="entry name" value="UPF0051 PROTEIN ABCI8, CHLOROPLASTIC-RELATED"/>
    <property type="match status" value="1"/>
</dbReference>
<evidence type="ECO:0000256" key="1">
    <source>
        <dbReference type="ARBA" id="ARBA00043967"/>
    </source>
</evidence>
<evidence type="ECO:0000313" key="5">
    <source>
        <dbReference type="Proteomes" id="UP001519887"/>
    </source>
</evidence>
<sequence>MKTSVVLPTTSNAAAELSRNRGEPSWMTDLRLCALELAGELELPELEKTRIDRWSLDSYGLYHTPELLDNYNDLPEKVKELIGGNPNSNPVMVHRDSGLLWKNQTGTLEEQGVIFTDMETALREHEALVHTHFMSVVKADEDRLTALHAALWSGGVFLYVPRNVEVTVPLQAIFQSEHSDATFAPHILIIAEDNSSVVYVDHYVSGRNNNAVHNGVVEVVVKPGARVHVASVHNLSGETTALIYRRAMLDNDAIMQWTIGELNAGNTMSDTSSILKGNGSRSDAKVISIGTGAQKLNLTTRAIHYGRNTPSDMLVKAVVQDEATAIINGYTRIEKGASGADAGQTERLLMLSDLARGDANPILLIDENDVYAGHGASIGKIDAEQIYYMMSRGVTRRDSERLIILGFLLSIIQEIPLKHIEEQLYDWIERKLRN</sequence>
<proteinExistence type="inferred from homology"/>
<dbReference type="SUPFAM" id="SSF101960">
    <property type="entry name" value="Stabilizer of iron transporter SufD"/>
    <property type="match status" value="1"/>
</dbReference>
<dbReference type="InterPro" id="IPR000825">
    <property type="entry name" value="SUF_FeS_clus_asmbl_SufBD_core"/>
</dbReference>
<accession>A0ABS7BW42</accession>
<dbReference type="InterPro" id="IPR055346">
    <property type="entry name" value="Fe-S_cluster_assembly_SufBD"/>
</dbReference>
<reference evidence="4 5" key="1">
    <citation type="submission" date="2021-07" db="EMBL/GenBank/DDBJ databases">
        <title>Paenibacillus radiodurans sp. nov., isolated from the southeastern edge of Tengger Desert.</title>
        <authorList>
            <person name="Zhang G."/>
        </authorList>
    </citation>
    <scope>NUCLEOTIDE SEQUENCE [LARGE SCALE GENOMIC DNA]</scope>
    <source>
        <strain evidence="4 5">CCM 7311</strain>
    </source>
</reference>
<name>A0ABS7BW42_9BACL</name>
<dbReference type="NCBIfam" id="TIGR01981">
    <property type="entry name" value="sufD"/>
    <property type="match status" value="1"/>
</dbReference>
<feature type="domain" description="SUF system FeS cluster assembly SufBD N-terminal" evidence="3">
    <location>
        <begin position="108"/>
        <end position="171"/>
    </location>
</feature>
<comment type="similarity">
    <text evidence="1">Belongs to the iron-sulfur cluster assembly SufBD family.</text>
</comment>
<evidence type="ECO:0000259" key="2">
    <source>
        <dbReference type="Pfam" id="PF01458"/>
    </source>
</evidence>
<dbReference type="EMBL" id="JAHZIK010000021">
    <property type="protein sequence ID" value="MBW7452850.1"/>
    <property type="molecule type" value="Genomic_DNA"/>
</dbReference>
<dbReference type="InterPro" id="IPR011542">
    <property type="entry name" value="SUF_FeS_clus_asmbl_SufD"/>
</dbReference>
<evidence type="ECO:0000259" key="3">
    <source>
        <dbReference type="Pfam" id="PF19295"/>
    </source>
</evidence>
<dbReference type="InterPro" id="IPR037284">
    <property type="entry name" value="SUF_FeS_clus_asmbl_SufBD_sf"/>
</dbReference>
<dbReference type="InterPro" id="IPR045595">
    <property type="entry name" value="SufBD_N"/>
</dbReference>
<feature type="domain" description="SUF system FeS cluster assembly SufBD core" evidence="2">
    <location>
        <begin position="178"/>
        <end position="407"/>
    </location>
</feature>
<dbReference type="Pfam" id="PF01458">
    <property type="entry name" value="SUFBD_core"/>
    <property type="match status" value="1"/>
</dbReference>
<protein>
    <submittedName>
        <fullName evidence="4">Fe-S cluster assembly protein SufD</fullName>
    </submittedName>
</protein>
<comment type="caution">
    <text evidence="4">The sequence shown here is derived from an EMBL/GenBank/DDBJ whole genome shotgun (WGS) entry which is preliminary data.</text>
</comment>